<dbReference type="PANTHER" id="PTHR43463">
    <property type="entry name" value="NICOTINATE-NUCLEOTIDE--DIMETHYLBENZIMIDAZOLE PHOSPHORIBOSYLTRANSFERASE"/>
    <property type="match status" value="1"/>
</dbReference>
<dbReference type="PANTHER" id="PTHR43463:SF1">
    <property type="entry name" value="NICOTINATE-NUCLEOTIDE--DIMETHYLBENZIMIDAZOLE PHOSPHORIBOSYLTRANSFERASE"/>
    <property type="match status" value="1"/>
</dbReference>
<dbReference type="Gene3D" id="3.40.50.10210">
    <property type="match status" value="1"/>
</dbReference>
<dbReference type="EMBL" id="CP003924">
    <property type="protein sequence ID" value="AGS35266.1"/>
    <property type="molecule type" value="Genomic_DNA"/>
</dbReference>
<gene>
    <name evidence="1" type="primary">cobT</name>
    <name evidence="1" type="ORF">B841_08965</name>
</gene>
<evidence type="ECO:0000313" key="2">
    <source>
        <dbReference type="Proteomes" id="UP000015388"/>
    </source>
</evidence>
<dbReference type="KEGG" id="cmd:B841_08965"/>
<dbReference type="PATRIC" id="fig|1224163.3.peg.1802"/>
<dbReference type="RefSeq" id="WP_020935199.1">
    <property type="nucleotide sequence ID" value="NC_021915.1"/>
</dbReference>
<keyword evidence="1" id="KW-0328">Glycosyltransferase</keyword>
<dbReference type="eggNOG" id="COG2038">
    <property type="taxonomic scope" value="Bacteria"/>
</dbReference>
<dbReference type="OrthoDB" id="9781491at2"/>
<dbReference type="Pfam" id="PF02277">
    <property type="entry name" value="DBI_PRT"/>
    <property type="match status" value="1"/>
</dbReference>
<dbReference type="AlphaFoldDB" id="S5TK39"/>
<dbReference type="GO" id="GO:0008939">
    <property type="term" value="F:nicotinate-nucleotide-dimethylbenzimidazole phosphoribosyltransferase activity"/>
    <property type="evidence" value="ECO:0007669"/>
    <property type="project" value="UniProtKB-EC"/>
</dbReference>
<dbReference type="CDD" id="cd02439">
    <property type="entry name" value="DMB-PRT_CobT"/>
    <property type="match status" value="1"/>
</dbReference>
<keyword evidence="2" id="KW-1185">Reference proteome</keyword>
<proteinExistence type="predicted"/>
<dbReference type="InterPro" id="IPR003200">
    <property type="entry name" value="Nict_dMeBzImd_PRibTrfase"/>
</dbReference>
<name>S5TK39_9CORY</name>
<dbReference type="HOGENOM" id="CLU_002982_0_2_11"/>
<dbReference type="InterPro" id="IPR036087">
    <property type="entry name" value="Nict_dMeBzImd_PRibTrfase_sf"/>
</dbReference>
<keyword evidence="1" id="KW-0808">Transferase</keyword>
<dbReference type="Proteomes" id="UP000015388">
    <property type="component" value="Chromosome"/>
</dbReference>
<reference evidence="1 2" key="1">
    <citation type="submission" date="2012-11" db="EMBL/GenBank/DDBJ databases">
        <title>The complete genome sequence of Corynebacterium maris Coryn-1 (=DSM 45190).</title>
        <authorList>
            <person name="Schaffert L."/>
            <person name="Albersmeier A."/>
            <person name="Kalinowski J."/>
            <person name="Ruckert C."/>
        </authorList>
    </citation>
    <scope>NUCLEOTIDE SEQUENCE [LARGE SCALE GENOMIC DNA]</scope>
    <source>
        <strain evidence="2">Coryn-1</strain>
    </source>
</reference>
<dbReference type="NCBIfam" id="NF000996">
    <property type="entry name" value="PRK00105.1"/>
    <property type="match status" value="1"/>
</dbReference>
<dbReference type="STRING" id="1224163.B841_08965"/>
<sequence>MDAAAQFAPVDSPDADARQRMLEVFAASPRGLSYGRLIGVAGDLAGWQGRVPPAPLQQPRVVIFAGDHGVSARGLSAYAPSASVEQATELQAGGGPAHIFARATGASVRLIDVSLDHDAWSEERVCRSSGAIDVEDAMTEPELERALEVGRRVADQEVDAGADILIPGDLGVGVTTVAAALMGTYSRTEPVAVVGPGSGINDDMWKVKVSVIRDAMFRARNLRAQPVEVLRRIGSPDLAALVGFIGQAASRRTPVLLDGAPVTVAAYIAFRLSKNVRDWLVAGQLSPEPAHLLALQRLELTPLIALEMSTGQGSGALAALPLIIAASELAADEAEAFDAAVAEIQE</sequence>
<organism evidence="1 2">
    <name type="scientific">Corynebacterium maris DSM 45190</name>
    <dbReference type="NCBI Taxonomy" id="1224163"/>
    <lineage>
        <taxon>Bacteria</taxon>
        <taxon>Bacillati</taxon>
        <taxon>Actinomycetota</taxon>
        <taxon>Actinomycetes</taxon>
        <taxon>Mycobacteriales</taxon>
        <taxon>Corynebacteriaceae</taxon>
        <taxon>Corynebacterium</taxon>
    </lineage>
</organism>
<evidence type="ECO:0000313" key="1">
    <source>
        <dbReference type="EMBL" id="AGS35266.1"/>
    </source>
</evidence>
<accession>S5TK39</accession>
<dbReference type="EC" id="2.4.2.21" evidence="1"/>
<protein>
    <submittedName>
        <fullName evidence="1">Nicotinate-nucleotide--dimethylbenzimidazole phosphoribosyltransferase</fullName>
        <ecNumber evidence="1">2.4.2.21</ecNumber>
    </submittedName>
</protein>
<dbReference type="SUPFAM" id="SSF52733">
    <property type="entry name" value="Nicotinate mononucleotide:5,6-dimethylbenzimidazole phosphoribosyltransferase (CobT)"/>
    <property type="match status" value="1"/>
</dbReference>